<organism evidence="2 3">
    <name type="scientific">Caenorhabditis angaria</name>
    <dbReference type="NCBI Taxonomy" id="860376"/>
    <lineage>
        <taxon>Eukaryota</taxon>
        <taxon>Metazoa</taxon>
        <taxon>Ecdysozoa</taxon>
        <taxon>Nematoda</taxon>
        <taxon>Chromadorea</taxon>
        <taxon>Rhabditida</taxon>
        <taxon>Rhabditina</taxon>
        <taxon>Rhabditomorpha</taxon>
        <taxon>Rhabditoidea</taxon>
        <taxon>Rhabditidae</taxon>
        <taxon>Peloderinae</taxon>
        <taxon>Caenorhabditis</taxon>
    </lineage>
</organism>
<evidence type="ECO:0000259" key="1">
    <source>
        <dbReference type="Pfam" id="PF01579"/>
    </source>
</evidence>
<feature type="domain" description="T20D4.11-like" evidence="1">
    <location>
        <begin position="218"/>
        <end position="373"/>
    </location>
</feature>
<protein>
    <recommendedName>
        <fullName evidence="1">T20D4.11-like domain-containing protein</fullName>
    </recommendedName>
</protein>
<gene>
    <name evidence="2" type="ORF">CAMP_LOCUS16696</name>
</gene>
<keyword evidence="3" id="KW-1185">Reference proteome</keyword>
<dbReference type="Pfam" id="PF01579">
    <property type="entry name" value="DUF19"/>
    <property type="match status" value="1"/>
</dbReference>
<accession>A0A9P1N8W3</accession>
<name>A0A9P1N8W3_9PELO</name>
<dbReference type="AlphaFoldDB" id="A0A9P1N8W3"/>
<evidence type="ECO:0000313" key="3">
    <source>
        <dbReference type="Proteomes" id="UP001152747"/>
    </source>
</evidence>
<dbReference type="EMBL" id="CANHGI010000006">
    <property type="protein sequence ID" value="CAI5454059.1"/>
    <property type="molecule type" value="Genomic_DNA"/>
</dbReference>
<dbReference type="InterPro" id="IPR002542">
    <property type="entry name" value="T20D4.11-like_dom"/>
</dbReference>
<proteinExistence type="predicted"/>
<sequence length="393" mass="45868">MKFLIFFLFPLVFSAKFDYLSELRSLKNYGEGNEDPLGCADKAEKAIGGLYCRNTPLTTEQINNSKSFIRNCVLDIGRRNKKVNEVEFSLIDIIFEYFKFYNVDYFLCRKKFETRTFWDNLEDKSCWNSSQILSFEDNAKCQCGFGTNGCMIDLWKKECGEDLVENIFKFGSFDVIDQQNCFDEYSDKYNIIPKELSVKQDPSSEIGYLEDYIGQNETHNPLKCFDKAHGIAVKALFEENPRTAEKLEPAKVFLKNCVNEVSKINKKVDDDKDAFTKNIVEALHFLEIDFHSCEYKQQHRKSWENLEDESCWYSKYGISINPALTSDKYRYRKITNTNPESPCQSVWGKDGCMIDLWKKECGEDFVKGYAKFAPFLEKEEQTCVNLYSQKLNF</sequence>
<reference evidence="2" key="1">
    <citation type="submission" date="2022-11" db="EMBL/GenBank/DDBJ databases">
        <authorList>
            <person name="Kikuchi T."/>
        </authorList>
    </citation>
    <scope>NUCLEOTIDE SEQUENCE</scope>
    <source>
        <strain evidence="2">PS1010</strain>
    </source>
</reference>
<evidence type="ECO:0000313" key="2">
    <source>
        <dbReference type="EMBL" id="CAI5454059.1"/>
    </source>
</evidence>
<dbReference type="Proteomes" id="UP001152747">
    <property type="component" value="Unassembled WGS sequence"/>
</dbReference>
<comment type="caution">
    <text evidence="2">The sequence shown here is derived from an EMBL/GenBank/DDBJ whole genome shotgun (WGS) entry which is preliminary data.</text>
</comment>